<dbReference type="RefSeq" id="XP_007727839.1">
    <property type="nucleotide sequence ID" value="XM_007729649.1"/>
</dbReference>
<accession>W9XN73</accession>
<dbReference type="OrthoDB" id="4161734at2759"/>
<evidence type="ECO:0000259" key="2">
    <source>
        <dbReference type="Pfam" id="PF06985"/>
    </source>
</evidence>
<dbReference type="Pfam" id="PF06985">
    <property type="entry name" value="HET"/>
    <property type="match status" value="1"/>
</dbReference>
<feature type="compositionally biased region" description="Basic and acidic residues" evidence="1">
    <location>
        <begin position="476"/>
        <end position="486"/>
    </location>
</feature>
<evidence type="ECO:0000313" key="4">
    <source>
        <dbReference type="Proteomes" id="UP000019484"/>
    </source>
</evidence>
<feature type="domain" description="Heterokaryon incompatibility" evidence="2">
    <location>
        <begin position="74"/>
        <end position="212"/>
    </location>
</feature>
<evidence type="ECO:0000256" key="1">
    <source>
        <dbReference type="SAM" id="MobiDB-lite"/>
    </source>
</evidence>
<dbReference type="InterPro" id="IPR052895">
    <property type="entry name" value="HetReg/Transcr_Mod"/>
</dbReference>
<evidence type="ECO:0000313" key="3">
    <source>
        <dbReference type="EMBL" id="EXJ78391.1"/>
    </source>
</evidence>
<protein>
    <recommendedName>
        <fullName evidence="2">Heterokaryon incompatibility domain-containing protein</fullName>
    </recommendedName>
</protein>
<dbReference type="EMBL" id="AMWN01000011">
    <property type="protein sequence ID" value="EXJ78391.1"/>
    <property type="molecule type" value="Genomic_DNA"/>
</dbReference>
<proteinExistence type="predicted"/>
<dbReference type="STRING" id="1182541.W9XN73"/>
<sequence>MEPPVPSMQGSEETDWSDSERWEAFSEWSTGIAYNHLTGDKIRILQRVHDEPGGADELRFTLTDRPLSDIEGQYVAVSYFWGKHTEEKRYIYINGHRAFVTRRLYDTLLEVCRVCDIPFWVDALCINQSDLAERSAQVLRMKAIYGKAKEVVACLGSEDDDDHCSQMMRFLNSTSIDGPEKVEFPVRGKASFDDLKALVRRPYWRRVWIIQEIAAAKKVSLLACEEQAPLDKLSHLLVHVDKQPPHQTEWPEFNRDLYLVRQILDIRARRINDQPLRLLQILVKTQRSLSTMPHDKVFGLLGLTTDGQDFVAEPDYKVSEAEVCKRMTRSFIESRLNLDIILAGSQNPEDSLLPSWCPDYLRIANTPLAVEDDISFVKYISGEDKCHRLGKEGTMWETTGGRTGERRVHVDFRDDELGLRGLRIGKIGVLGASGLQRTASDTDMDAEDHQFVLMKQDTGFAKRKSRPKPNKSNNSEGRRPSSEPKRGYSTYDGICRMLLIYDRHYTEFTKNPIVLGMLYNIGYLAYAAFGGSKADMVWHWLQRNRNLSIHGKTLRDRAFYSWDRVGHNYLAGFFKLSARTMTVWQYHHITESVARIIGQHVRLMSTAAGEVGWVHLNAKLDDEIFLFEGCSLPIVLRPLSSLHPRMSSAQKLSATTLNLGMRHRPSDPSVTVVAPQPPPPPMYRVVGHAIVDGYMDGQRWASTDSDQLVDITVV</sequence>
<dbReference type="GeneID" id="19163638"/>
<dbReference type="InterPro" id="IPR010730">
    <property type="entry name" value="HET"/>
</dbReference>
<dbReference type="HOGENOM" id="CLU_004184_7_1_1"/>
<dbReference type="Proteomes" id="UP000019484">
    <property type="component" value="Unassembled WGS sequence"/>
</dbReference>
<organism evidence="3 4">
    <name type="scientific">Capronia coronata CBS 617.96</name>
    <dbReference type="NCBI Taxonomy" id="1182541"/>
    <lineage>
        <taxon>Eukaryota</taxon>
        <taxon>Fungi</taxon>
        <taxon>Dikarya</taxon>
        <taxon>Ascomycota</taxon>
        <taxon>Pezizomycotina</taxon>
        <taxon>Eurotiomycetes</taxon>
        <taxon>Chaetothyriomycetidae</taxon>
        <taxon>Chaetothyriales</taxon>
        <taxon>Herpotrichiellaceae</taxon>
        <taxon>Capronia</taxon>
    </lineage>
</organism>
<dbReference type="AlphaFoldDB" id="W9XN73"/>
<comment type="caution">
    <text evidence="3">The sequence shown here is derived from an EMBL/GenBank/DDBJ whole genome shotgun (WGS) entry which is preliminary data.</text>
</comment>
<keyword evidence="4" id="KW-1185">Reference proteome</keyword>
<gene>
    <name evidence="3" type="ORF">A1O1_08791</name>
</gene>
<name>W9XN73_9EURO</name>
<dbReference type="PANTHER" id="PTHR24148:SF73">
    <property type="entry name" value="HET DOMAIN PROTEIN (AFU_ORTHOLOGUE AFUA_8G01020)"/>
    <property type="match status" value="1"/>
</dbReference>
<reference evidence="3 4" key="1">
    <citation type="submission" date="2013-03" db="EMBL/GenBank/DDBJ databases">
        <title>The Genome Sequence of Capronia coronata CBS 617.96.</title>
        <authorList>
            <consortium name="The Broad Institute Genomics Platform"/>
            <person name="Cuomo C."/>
            <person name="de Hoog S."/>
            <person name="Gorbushina A."/>
            <person name="Walker B."/>
            <person name="Young S.K."/>
            <person name="Zeng Q."/>
            <person name="Gargeya S."/>
            <person name="Fitzgerald M."/>
            <person name="Haas B."/>
            <person name="Abouelleil A."/>
            <person name="Allen A.W."/>
            <person name="Alvarado L."/>
            <person name="Arachchi H.M."/>
            <person name="Berlin A.M."/>
            <person name="Chapman S.B."/>
            <person name="Gainer-Dewar J."/>
            <person name="Goldberg J."/>
            <person name="Griggs A."/>
            <person name="Gujja S."/>
            <person name="Hansen M."/>
            <person name="Howarth C."/>
            <person name="Imamovic A."/>
            <person name="Ireland A."/>
            <person name="Larimer J."/>
            <person name="McCowan C."/>
            <person name="Murphy C."/>
            <person name="Pearson M."/>
            <person name="Poon T.W."/>
            <person name="Priest M."/>
            <person name="Roberts A."/>
            <person name="Saif S."/>
            <person name="Shea T."/>
            <person name="Sisk P."/>
            <person name="Sykes S."/>
            <person name="Wortman J."/>
            <person name="Nusbaum C."/>
            <person name="Birren B."/>
        </authorList>
    </citation>
    <scope>NUCLEOTIDE SEQUENCE [LARGE SCALE GENOMIC DNA]</scope>
    <source>
        <strain evidence="3 4">CBS 617.96</strain>
    </source>
</reference>
<feature type="region of interest" description="Disordered" evidence="1">
    <location>
        <begin position="459"/>
        <end position="488"/>
    </location>
</feature>
<dbReference type="PANTHER" id="PTHR24148">
    <property type="entry name" value="ANKYRIN REPEAT DOMAIN-CONTAINING PROTEIN 39 HOMOLOG-RELATED"/>
    <property type="match status" value="1"/>
</dbReference>